<feature type="non-terminal residue" evidence="2">
    <location>
        <position position="1"/>
    </location>
</feature>
<feature type="transmembrane region" description="Helical" evidence="1">
    <location>
        <begin position="103"/>
        <end position="126"/>
    </location>
</feature>
<evidence type="ECO:0000313" key="3">
    <source>
        <dbReference type="Proteomes" id="UP001432322"/>
    </source>
</evidence>
<protein>
    <submittedName>
        <fullName evidence="2">Uncharacterized protein</fullName>
    </submittedName>
</protein>
<name>A0AAV5V4D2_9BILA</name>
<evidence type="ECO:0000313" key="2">
    <source>
        <dbReference type="EMBL" id="GMT13983.1"/>
    </source>
</evidence>
<feature type="non-terminal residue" evidence="2">
    <location>
        <position position="151"/>
    </location>
</feature>
<dbReference type="AlphaFoldDB" id="A0AAV5V4D2"/>
<comment type="caution">
    <text evidence="2">The sequence shown here is derived from an EMBL/GenBank/DDBJ whole genome shotgun (WGS) entry which is preliminary data.</text>
</comment>
<feature type="transmembrane region" description="Helical" evidence="1">
    <location>
        <begin position="71"/>
        <end position="91"/>
    </location>
</feature>
<keyword evidence="3" id="KW-1185">Reference proteome</keyword>
<proteinExistence type="predicted"/>
<keyword evidence="1" id="KW-0812">Transmembrane</keyword>
<accession>A0AAV5V4D2</accession>
<reference evidence="2" key="1">
    <citation type="submission" date="2023-10" db="EMBL/GenBank/DDBJ databases">
        <title>Genome assembly of Pristionchus species.</title>
        <authorList>
            <person name="Yoshida K."/>
            <person name="Sommer R.J."/>
        </authorList>
    </citation>
    <scope>NUCLEOTIDE SEQUENCE</scope>
    <source>
        <strain evidence="2">RS5133</strain>
    </source>
</reference>
<organism evidence="2 3">
    <name type="scientific">Pristionchus fissidentatus</name>
    <dbReference type="NCBI Taxonomy" id="1538716"/>
    <lineage>
        <taxon>Eukaryota</taxon>
        <taxon>Metazoa</taxon>
        <taxon>Ecdysozoa</taxon>
        <taxon>Nematoda</taxon>
        <taxon>Chromadorea</taxon>
        <taxon>Rhabditida</taxon>
        <taxon>Rhabditina</taxon>
        <taxon>Diplogasteromorpha</taxon>
        <taxon>Diplogasteroidea</taxon>
        <taxon>Neodiplogasteridae</taxon>
        <taxon>Pristionchus</taxon>
    </lineage>
</organism>
<keyword evidence="1" id="KW-1133">Transmembrane helix</keyword>
<evidence type="ECO:0000256" key="1">
    <source>
        <dbReference type="SAM" id="Phobius"/>
    </source>
</evidence>
<dbReference type="EMBL" id="BTSY01000002">
    <property type="protein sequence ID" value="GMT13983.1"/>
    <property type="molecule type" value="Genomic_DNA"/>
</dbReference>
<dbReference type="Proteomes" id="UP001432322">
    <property type="component" value="Unassembled WGS sequence"/>
</dbReference>
<feature type="transmembrane region" description="Helical" evidence="1">
    <location>
        <begin position="20"/>
        <end position="43"/>
    </location>
</feature>
<keyword evidence="1" id="KW-0472">Membrane</keyword>
<gene>
    <name evidence="2" type="ORF">PFISCL1PPCAC_5280</name>
</gene>
<sequence>VKPAAPRGLIRGPDLKRSYLSLFLVEMTISLVGVVVSLASAIASGTRLQRRRKYEHEEADRRRDEDAFSTMVRFAAPICASCVFGILFLAAYNMMMPKYKRHIFLLSHLFCVISMLSLSVYAVIILKDILRFPHGSIGLLDLVLDGETGIL</sequence>